<dbReference type="EMBL" id="CP002801">
    <property type="protein sequence ID" value="AEH07602.1"/>
    <property type="molecule type" value="Genomic_DNA"/>
</dbReference>
<evidence type="ECO:0000313" key="2">
    <source>
        <dbReference type="EMBL" id="AEH07602.1"/>
    </source>
</evidence>
<dbReference type="KEGG" id="fsy:FsymDg_0009"/>
<gene>
    <name evidence="2" type="ordered locus">FsymDg_0009</name>
</gene>
<organism evidence="2 3">
    <name type="scientific">Candidatus Protofrankia datiscae</name>
    <dbReference type="NCBI Taxonomy" id="2716812"/>
    <lineage>
        <taxon>Bacteria</taxon>
        <taxon>Bacillati</taxon>
        <taxon>Actinomycetota</taxon>
        <taxon>Actinomycetes</taxon>
        <taxon>Frankiales</taxon>
        <taxon>Frankiaceae</taxon>
        <taxon>Protofrankia</taxon>
    </lineage>
</organism>
<dbReference type="Pfam" id="PF05258">
    <property type="entry name" value="DciA"/>
    <property type="match status" value="1"/>
</dbReference>
<evidence type="ECO:0000313" key="3">
    <source>
        <dbReference type="Proteomes" id="UP000001549"/>
    </source>
</evidence>
<accession>F8B076</accession>
<dbReference type="Proteomes" id="UP000001549">
    <property type="component" value="Chromosome"/>
</dbReference>
<sequence>MAQRDGTQRNENEGGSGEQPARGADLARLVLARAKEDARARARAAGRGGGRAGEGDGAASGDGRSDPARRPARRPRLPGMAAPGREWVEPVTLGATVQRLLAERGWQDQATDASVLARWEALVGPNISARCHPVSLRDGELELAAESTAWATQLRLLSRQLLATLRTELGPDVVRRIIVRGPTAPSWRHGPLQAPGGRGPRDTYG</sequence>
<dbReference type="PANTHER" id="PTHR36456:SF1">
    <property type="entry name" value="UPF0232 PROTEIN SCO3875"/>
    <property type="match status" value="1"/>
</dbReference>
<feature type="compositionally biased region" description="Gly residues" evidence="1">
    <location>
        <begin position="46"/>
        <end position="60"/>
    </location>
</feature>
<proteinExistence type="predicted"/>
<feature type="region of interest" description="Disordered" evidence="1">
    <location>
        <begin position="1"/>
        <end position="82"/>
    </location>
</feature>
<dbReference type="PANTHER" id="PTHR36456">
    <property type="entry name" value="UPF0232 PROTEIN SCO3875"/>
    <property type="match status" value="1"/>
</dbReference>
<keyword evidence="3" id="KW-1185">Reference proteome</keyword>
<dbReference type="AlphaFoldDB" id="F8B076"/>
<feature type="region of interest" description="Disordered" evidence="1">
    <location>
        <begin position="185"/>
        <end position="205"/>
    </location>
</feature>
<evidence type="ECO:0000256" key="1">
    <source>
        <dbReference type="SAM" id="MobiDB-lite"/>
    </source>
</evidence>
<protein>
    <submittedName>
        <fullName evidence="2">Uncharacterized protein</fullName>
    </submittedName>
</protein>
<reference evidence="2 3" key="1">
    <citation type="submission" date="2011-05" db="EMBL/GenBank/DDBJ databases">
        <title>Complete sequence of chromosome of Frankia symbiont of Datisca glomerata.</title>
        <authorList>
            <consortium name="US DOE Joint Genome Institute"/>
            <person name="Lucas S."/>
            <person name="Han J."/>
            <person name="Lapidus A."/>
            <person name="Cheng J.-F."/>
            <person name="Goodwin L."/>
            <person name="Pitluck S."/>
            <person name="Peters L."/>
            <person name="Mikhailova N."/>
            <person name="Chertkov O."/>
            <person name="Teshima H."/>
            <person name="Han C."/>
            <person name="Tapia R."/>
            <person name="Land M."/>
            <person name="Hauser L."/>
            <person name="Kyrpides N."/>
            <person name="Ivanova N."/>
            <person name="Pagani I."/>
            <person name="Berry A."/>
            <person name="Pawlowski K."/>
            <person name="Persson T."/>
            <person name="Vanden Heuvel B."/>
            <person name="Benson D."/>
            <person name="Woyke T."/>
        </authorList>
    </citation>
    <scope>NUCLEOTIDE SEQUENCE [LARGE SCALE GENOMIC DNA]</scope>
    <source>
        <strain evidence="3">4085684</strain>
    </source>
</reference>
<name>F8B076_9ACTN</name>
<dbReference type="HOGENOM" id="CLU_087206_0_1_11"/>
<dbReference type="STRING" id="656024.FsymDg_0009"/>
<dbReference type="InterPro" id="IPR007922">
    <property type="entry name" value="DciA-like"/>
</dbReference>
<dbReference type="eggNOG" id="COG5512">
    <property type="taxonomic scope" value="Bacteria"/>
</dbReference>
<feature type="compositionally biased region" description="Basic and acidic residues" evidence="1">
    <location>
        <begin position="1"/>
        <end position="12"/>
    </location>
</feature>